<dbReference type="PANTHER" id="PTHR35271">
    <property type="entry name" value="ABC TRANSPORTER, SUBSTRATE-BINDING LIPOPROTEIN-RELATED"/>
    <property type="match status" value="1"/>
</dbReference>
<protein>
    <recommendedName>
        <fullName evidence="3">ABC transporter substrate-binding protein</fullName>
    </recommendedName>
</protein>
<evidence type="ECO:0008006" key="3">
    <source>
        <dbReference type="Google" id="ProtNLM"/>
    </source>
</evidence>
<dbReference type="HOGENOM" id="CLU_058196_1_0_9"/>
<dbReference type="Gene3D" id="3.40.50.2300">
    <property type="match status" value="2"/>
</dbReference>
<dbReference type="KEGG" id="ckr:CKR_0548"/>
<dbReference type="PANTHER" id="PTHR35271:SF1">
    <property type="entry name" value="ABC TRANSPORTER, SUBSTRATE-BINDING LIPOPROTEIN"/>
    <property type="match status" value="1"/>
</dbReference>
<dbReference type="Pfam" id="PF04392">
    <property type="entry name" value="ABC_sub_bind"/>
    <property type="match status" value="1"/>
</dbReference>
<dbReference type="SUPFAM" id="SSF53822">
    <property type="entry name" value="Periplasmic binding protein-like I"/>
    <property type="match status" value="1"/>
</dbReference>
<dbReference type="Proteomes" id="UP000007969">
    <property type="component" value="Chromosome"/>
</dbReference>
<evidence type="ECO:0000313" key="2">
    <source>
        <dbReference type="Proteomes" id="UP000007969"/>
    </source>
</evidence>
<dbReference type="CDD" id="cd06325">
    <property type="entry name" value="PBP1_ABC_unchar_transporter"/>
    <property type="match status" value="1"/>
</dbReference>
<evidence type="ECO:0000313" key="1">
    <source>
        <dbReference type="EMBL" id="BAH05599.1"/>
    </source>
</evidence>
<dbReference type="AlphaFoldDB" id="B9DZC4"/>
<proteinExistence type="predicted"/>
<sequence>MLYILYTSIYKYKYKILFWRMSSMVGKKKLSFLAVFLLAASILGGCGGTTSSSSSKSTLKNKEVIKIGITQVTEHPALDSARKGFIEALKAKGYEDGKNIKINYQNAQGDMPTTQSIAQNFVSQKEDLILAIATPSAQAAYNATKDIPILITAVTDPVKAGIAKSLENSGTNVTGTSDDLPIGKQFELLKKLVPNAKKLGIVYNTSETNSQIQVENAKKAAPSYGLEIVTAGVTNVSEVPQSLDSIVGKIDALYVPTDNAVVSSIATVVNTCYKKNIPVIGSEKGQVTSGALATTGIDYTKLGYQTGLMAVEIINGKKPSELSITTLKDMQLVINEDAAKKLNITIPDDLNSKAEKVKGGVN</sequence>
<name>B9DZC4_CLOK1</name>
<accession>B9DZC4</accession>
<organism evidence="1 2">
    <name type="scientific">Clostridium kluyveri (strain NBRC 12016)</name>
    <dbReference type="NCBI Taxonomy" id="583346"/>
    <lineage>
        <taxon>Bacteria</taxon>
        <taxon>Bacillati</taxon>
        <taxon>Bacillota</taxon>
        <taxon>Clostridia</taxon>
        <taxon>Eubacteriales</taxon>
        <taxon>Clostridiaceae</taxon>
        <taxon>Clostridium</taxon>
    </lineage>
</organism>
<dbReference type="InterPro" id="IPR028082">
    <property type="entry name" value="Peripla_BP_I"/>
</dbReference>
<gene>
    <name evidence="1" type="ordered locus">CKR_0548</name>
</gene>
<dbReference type="EMBL" id="AP009049">
    <property type="protein sequence ID" value="BAH05599.1"/>
    <property type="molecule type" value="Genomic_DNA"/>
</dbReference>
<reference evidence="2" key="1">
    <citation type="submission" date="2005-09" db="EMBL/GenBank/DDBJ databases">
        <title>Complete genome sequence of Clostridium kluyveri and comparative genomics of Clostridia species.</title>
        <authorList>
            <person name="Inui M."/>
            <person name="Nonaka H."/>
            <person name="Shinoda Y."/>
            <person name="Ikenaga Y."/>
            <person name="Abe M."/>
            <person name="Naito K."/>
            <person name="Vertes A.A."/>
            <person name="Yukawa H."/>
        </authorList>
    </citation>
    <scope>NUCLEOTIDE SEQUENCE [LARGE SCALE GENOMIC DNA]</scope>
    <source>
        <strain evidence="2">NBRC 12016</strain>
    </source>
</reference>
<dbReference type="InterPro" id="IPR007487">
    <property type="entry name" value="ABC_transpt-TYRBP-like"/>
</dbReference>